<evidence type="ECO:0000256" key="1">
    <source>
        <dbReference type="SAM" id="SignalP"/>
    </source>
</evidence>
<evidence type="ECO:0000313" key="4">
    <source>
        <dbReference type="Proteomes" id="UP000019276"/>
    </source>
</evidence>
<protein>
    <submittedName>
        <fullName evidence="3">Cadherin</fullName>
    </submittedName>
</protein>
<feature type="chain" id="PRO_5004901259" evidence="1">
    <location>
        <begin position="22"/>
        <end position="568"/>
    </location>
</feature>
<dbReference type="PATRIC" id="fig|1328313.3.peg.72"/>
<dbReference type="InterPro" id="IPR032331">
    <property type="entry name" value="DUF4856"/>
</dbReference>
<comment type="caution">
    <text evidence="3">The sequence shown here is derived from an EMBL/GenBank/DDBJ whole genome shotgun (WGS) entry which is preliminary data.</text>
</comment>
<name>W7QGQ6_9ALTE</name>
<dbReference type="InterPro" id="IPR002126">
    <property type="entry name" value="Cadherin-like_dom"/>
</dbReference>
<dbReference type="EMBL" id="ARZY01000001">
    <property type="protein sequence ID" value="EWH12124.1"/>
    <property type="molecule type" value="Genomic_DNA"/>
</dbReference>
<dbReference type="PROSITE" id="PS51257">
    <property type="entry name" value="PROKAR_LIPOPROTEIN"/>
    <property type="match status" value="1"/>
</dbReference>
<feature type="signal peptide" evidence="1">
    <location>
        <begin position="1"/>
        <end position="21"/>
    </location>
</feature>
<organism evidence="3 4">
    <name type="scientific">Catenovulum agarivorans DS-2</name>
    <dbReference type="NCBI Taxonomy" id="1328313"/>
    <lineage>
        <taxon>Bacteria</taxon>
        <taxon>Pseudomonadati</taxon>
        <taxon>Pseudomonadota</taxon>
        <taxon>Gammaproteobacteria</taxon>
        <taxon>Alteromonadales</taxon>
        <taxon>Alteromonadaceae</taxon>
        <taxon>Catenovulum</taxon>
    </lineage>
</organism>
<proteinExistence type="predicted"/>
<dbReference type="InterPro" id="IPR015919">
    <property type="entry name" value="Cadherin-like_sf"/>
</dbReference>
<dbReference type="SUPFAM" id="SSF49313">
    <property type="entry name" value="Cadherin-like"/>
    <property type="match status" value="1"/>
</dbReference>
<dbReference type="PROSITE" id="PS50268">
    <property type="entry name" value="CADHERIN_2"/>
    <property type="match status" value="1"/>
</dbReference>
<dbReference type="RefSeq" id="WP_035012583.1">
    <property type="nucleotide sequence ID" value="NZ_ARZY01000001.1"/>
</dbReference>
<keyword evidence="4" id="KW-1185">Reference proteome</keyword>
<dbReference type="GO" id="GO:0007156">
    <property type="term" value="P:homophilic cell adhesion via plasma membrane adhesion molecules"/>
    <property type="evidence" value="ECO:0007669"/>
    <property type="project" value="InterPro"/>
</dbReference>
<accession>W7QGQ6</accession>
<dbReference type="STRING" id="1328313.DS2_00335"/>
<dbReference type="OrthoDB" id="5498726at2"/>
<dbReference type="eggNOG" id="COG2931">
    <property type="taxonomic scope" value="Bacteria"/>
</dbReference>
<reference evidence="3 4" key="1">
    <citation type="journal article" date="2014" name="Genome Announc.">
        <title>Draft Genome Sequence of the Agar-Degrading Bacterium Catenovulum sp. Strain DS-2, Isolated from Intestines of Haliotis diversicolor.</title>
        <authorList>
            <person name="Shan D."/>
            <person name="Li X."/>
            <person name="Gu Z."/>
            <person name="Wei G."/>
            <person name="Gao Z."/>
            <person name="Shao Z."/>
        </authorList>
    </citation>
    <scope>NUCLEOTIDE SEQUENCE [LARGE SCALE GENOMIC DNA]</scope>
    <source>
        <strain evidence="3 4">DS-2</strain>
    </source>
</reference>
<gene>
    <name evidence="3" type="ORF">DS2_00335</name>
</gene>
<dbReference type="GO" id="GO:0016020">
    <property type="term" value="C:membrane"/>
    <property type="evidence" value="ECO:0007669"/>
    <property type="project" value="InterPro"/>
</dbReference>
<evidence type="ECO:0000313" key="3">
    <source>
        <dbReference type="EMBL" id="EWH12124.1"/>
    </source>
</evidence>
<dbReference type="GO" id="GO:0005509">
    <property type="term" value="F:calcium ion binding"/>
    <property type="evidence" value="ECO:0007669"/>
    <property type="project" value="InterPro"/>
</dbReference>
<feature type="domain" description="Cadherin" evidence="2">
    <location>
        <begin position="29"/>
        <end position="134"/>
    </location>
</feature>
<dbReference type="AlphaFoldDB" id="W7QGQ6"/>
<keyword evidence="1" id="KW-0732">Signal</keyword>
<sequence>MFNFKHSVVFSALALSLTACGGSDDNETNTAPYSITLSSNTVAENQAGATIGTLSATDDQGDSVTFALASGADARFEIDGVTLKLAADQSLDFEPKGVATPEITLPVIVSDGESEKEETLVIKVTDELDYYGFYDGNGQSTVSYSGQVARHAIIAELNNYISSTLATEINNGDIATKAEILAKLHAYFYDPAKAPAGVDVAAILAKDITLVDNSEQANINAISTGKNLQAKIAGNDSVTDHKDWKAGDKFEGFSAAFMGGSFENTPEGLLLRLLDKLAENAEAFAAGTVSSVYVTADGQDLKQLIQKFLLGAVAFQQGADDYLGDDVDGKGLKADNTAIVENKTYTNLEHQWDEGFGYFGAARDYLAYTDEEIAAKGGRDGWSSGYYDTNGDGKIDLNSEFNFGNSTNAAKRDLGSLATTDLTKDAMEGFLKGRALINANAGSALTEAQMDELKDHRDQAVLAWEKSIAATVIHYINDTVTDLNGISDETPTADLAKHWSELKGFLLGLQFNPASPLSDADFTIVNDLVGDKPDVSLAGKANYITGLETARTKLQTAYAFDATVAAQW</sequence>
<evidence type="ECO:0000259" key="2">
    <source>
        <dbReference type="PROSITE" id="PS50268"/>
    </source>
</evidence>
<dbReference type="Gene3D" id="2.60.40.60">
    <property type="entry name" value="Cadherins"/>
    <property type="match status" value="1"/>
</dbReference>
<dbReference type="CDD" id="cd11304">
    <property type="entry name" value="Cadherin_repeat"/>
    <property type="match status" value="1"/>
</dbReference>
<dbReference type="Pfam" id="PF16148">
    <property type="entry name" value="DUF4856"/>
    <property type="match status" value="1"/>
</dbReference>
<dbReference type="Proteomes" id="UP000019276">
    <property type="component" value="Unassembled WGS sequence"/>
</dbReference>